<gene>
    <name evidence="1" type="ORF">FIV42_27180</name>
</gene>
<sequence>MSDEITIEALVSAGFPRDAWPEDLPEPGSTNVRGKSLDGSQEMYRYQVEDGGHTYAMEVVLDRSTIPDPAEGVTFMLNQFAYLWRTDKSQIQCAADGACRRINF</sequence>
<protein>
    <submittedName>
        <fullName evidence="1">Uncharacterized protein</fullName>
    </submittedName>
</protein>
<dbReference type="EMBL" id="CP041186">
    <property type="protein sequence ID" value="QDG54295.1"/>
    <property type="molecule type" value="Genomic_DNA"/>
</dbReference>
<name>A0A4Y6Q2Q9_PERCE</name>
<organism evidence="1 2">
    <name type="scientific">Persicimonas caeni</name>
    <dbReference type="NCBI Taxonomy" id="2292766"/>
    <lineage>
        <taxon>Bacteria</taxon>
        <taxon>Deltaproteobacteria</taxon>
        <taxon>Bradymonadales</taxon>
        <taxon>Bradymonadaceae</taxon>
        <taxon>Persicimonas</taxon>
    </lineage>
</organism>
<accession>A0A5B8YGN0</accession>
<accession>A0A4Y6Q2Q9</accession>
<dbReference type="OrthoDB" id="5513603at2"/>
<evidence type="ECO:0000313" key="2">
    <source>
        <dbReference type="Proteomes" id="UP000315995"/>
    </source>
</evidence>
<dbReference type="AlphaFoldDB" id="A0A4Y6Q2Q9"/>
<evidence type="ECO:0000313" key="1">
    <source>
        <dbReference type="EMBL" id="QDG54295.1"/>
    </source>
</evidence>
<reference evidence="1 2" key="1">
    <citation type="submission" date="2019-06" db="EMBL/GenBank/DDBJ databases">
        <title>Persicimonas caeni gen. nov., sp. nov., a predatory bacterium isolated from solar saltern.</title>
        <authorList>
            <person name="Wang S."/>
        </authorList>
    </citation>
    <scope>NUCLEOTIDE SEQUENCE [LARGE SCALE GENOMIC DNA]</scope>
    <source>
        <strain evidence="1 2">YN101</strain>
    </source>
</reference>
<dbReference type="RefSeq" id="WP_141200739.1">
    <property type="nucleotide sequence ID" value="NZ_CP041186.1"/>
</dbReference>
<proteinExistence type="predicted"/>
<dbReference type="Proteomes" id="UP000315995">
    <property type="component" value="Chromosome"/>
</dbReference>
<keyword evidence="2" id="KW-1185">Reference proteome</keyword>